<keyword evidence="1" id="KW-0812">Transmembrane</keyword>
<keyword evidence="1" id="KW-1133">Transmembrane helix</keyword>
<dbReference type="Proteomes" id="UP001183607">
    <property type="component" value="Unassembled WGS sequence"/>
</dbReference>
<gene>
    <name evidence="2" type="ORF">RM574_05560</name>
</gene>
<dbReference type="EMBL" id="JAVRER010000006">
    <property type="protein sequence ID" value="MDT0414952.1"/>
    <property type="molecule type" value="Genomic_DNA"/>
</dbReference>
<evidence type="ECO:0000256" key="1">
    <source>
        <dbReference type="SAM" id="Phobius"/>
    </source>
</evidence>
<name>A0ABD5E2D1_9ACTN</name>
<evidence type="ECO:0000313" key="2">
    <source>
        <dbReference type="EMBL" id="MDT0414952.1"/>
    </source>
</evidence>
<comment type="caution">
    <text evidence="2">The sequence shown here is derived from an EMBL/GenBank/DDBJ whole genome shotgun (WGS) entry which is preliminary data.</text>
</comment>
<evidence type="ECO:0008006" key="4">
    <source>
        <dbReference type="Google" id="ProtNLM"/>
    </source>
</evidence>
<dbReference type="RefSeq" id="WP_311676709.1">
    <property type="nucleotide sequence ID" value="NZ_JAVRER010000006.1"/>
</dbReference>
<proteinExistence type="predicted"/>
<dbReference type="AlphaFoldDB" id="A0ABD5E2D1"/>
<protein>
    <recommendedName>
        <fullName evidence="4">DNA-directed RNA polymerase specialized sigma24 family protein</fullName>
    </recommendedName>
</protein>
<evidence type="ECO:0000313" key="3">
    <source>
        <dbReference type="Proteomes" id="UP001183607"/>
    </source>
</evidence>
<accession>A0ABD5E2D1</accession>
<reference evidence="3" key="1">
    <citation type="submission" date="2023-07" db="EMBL/GenBank/DDBJ databases">
        <title>30 novel species of actinomycetes from the DSMZ collection.</title>
        <authorList>
            <person name="Nouioui I."/>
        </authorList>
    </citation>
    <scope>NUCLEOTIDE SEQUENCE [LARGE SCALE GENOMIC DNA]</scope>
    <source>
        <strain evidence="3">DSM 41982</strain>
    </source>
</reference>
<keyword evidence="1" id="KW-0472">Membrane</keyword>
<organism evidence="2 3">
    <name type="scientific">Streptomyces evansiae</name>
    <dbReference type="NCBI Taxonomy" id="3075535"/>
    <lineage>
        <taxon>Bacteria</taxon>
        <taxon>Bacillati</taxon>
        <taxon>Actinomycetota</taxon>
        <taxon>Actinomycetes</taxon>
        <taxon>Kitasatosporales</taxon>
        <taxon>Streptomycetaceae</taxon>
        <taxon>Streptomyces</taxon>
    </lineage>
</organism>
<sequence length="668" mass="70489">MPTRSRPSPTAGERIDLDLAEAALVERYARLVRLTYLVLPTSLTRHRRVLTAHGIVQRALPGTGTRLLRPAPRRVPAPRGAHERPGYAWVREQVLREALRHARRPSWWPHRLPPPRALRPGLPTVIGLRLFPHAGGTEEVALDQALGQTDGATRAAFVLATLDELPPEGVDDVLVRLGVEDPAGARERAAGLAGAARGAAEALVRSDEFDPSSLRTQPTDLLRRRHRVRLALITGTALVVTGSVLGVVGSGATPLTGPPPVPHGSGALDPDRLVVRSRTSWDDTARVDFTAWPARGSRTKDTDLLAKALNAWARAGGALGEDGRTGRAAGIAFTRAPGTPAGAPTGSPRLLYAGNVEGDAVVLLHDGDRVARYTEPASGGGAAFEVGRTDDADVTTAAALVLHRSKAGARWLTAPWIDESATRDLLRPDTPARALGVSKDGITSPLPEPPAGGGCGTWPVVQFRSSARIVEKHSFLLTDLGALSPVHLTYTPPPGAGAPARQPREATGSRALVTWARLACRLGALRGEGVRAVNTWDYAAQRLPEGGGEAVWACTRADTWAGRGDVFLSLRTPAARPAAPVEVVARADDTAACSRFGQHVVAGARWKSPQGHWYALGAGSRQVTALTTSGAVSGTHPGTTFAVRAPEDGPVRVRARLGNGETLDEVGR</sequence>
<feature type="transmembrane region" description="Helical" evidence="1">
    <location>
        <begin position="230"/>
        <end position="252"/>
    </location>
</feature>